<dbReference type="EMBL" id="FNOB01000027">
    <property type="protein sequence ID" value="SDX74237.1"/>
    <property type="molecule type" value="Genomic_DNA"/>
</dbReference>
<evidence type="ECO:0000313" key="15">
    <source>
        <dbReference type="Proteomes" id="UP000634647"/>
    </source>
</evidence>
<dbReference type="NCBIfam" id="TIGR00974">
    <property type="entry name" value="3a0107s02c"/>
    <property type="match status" value="1"/>
</dbReference>
<evidence type="ECO:0000256" key="8">
    <source>
        <dbReference type="ARBA" id="ARBA00022989"/>
    </source>
</evidence>
<evidence type="ECO:0000256" key="10">
    <source>
        <dbReference type="RuleBase" id="RU363043"/>
    </source>
</evidence>
<evidence type="ECO:0000256" key="5">
    <source>
        <dbReference type="ARBA" id="ARBA00022475"/>
    </source>
</evidence>
<keyword evidence="6" id="KW-0592">Phosphate transport</keyword>
<dbReference type="PROSITE" id="PS50928">
    <property type="entry name" value="ABC_TM1"/>
    <property type="match status" value="1"/>
</dbReference>
<feature type="transmembrane region" description="Helical" evidence="10">
    <location>
        <begin position="191"/>
        <end position="214"/>
    </location>
</feature>
<dbReference type="EMBL" id="BNAB01000013">
    <property type="protein sequence ID" value="GHE03700.1"/>
    <property type="molecule type" value="Genomic_DNA"/>
</dbReference>
<comment type="caution">
    <text evidence="12">The sequence shown here is derived from an EMBL/GenBank/DDBJ whole genome shotgun (WGS) entry which is preliminary data.</text>
</comment>
<reference evidence="13 14" key="2">
    <citation type="submission" date="2016-10" db="EMBL/GenBank/DDBJ databases">
        <authorList>
            <person name="Varghese N."/>
            <person name="Submissions S."/>
        </authorList>
    </citation>
    <scope>NUCLEOTIDE SEQUENCE [LARGE SCALE GENOMIC DNA]</scope>
    <source>
        <strain evidence="13 14">DSM 24802</strain>
    </source>
</reference>
<evidence type="ECO:0000256" key="2">
    <source>
        <dbReference type="ARBA" id="ARBA00007069"/>
    </source>
</evidence>
<dbReference type="CDD" id="cd06261">
    <property type="entry name" value="TM_PBP2"/>
    <property type="match status" value="1"/>
</dbReference>
<comment type="subcellular location">
    <subcellularLocation>
        <location evidence="10">Cell inner membrane</location>
        <topology evidence="10">Multi-pass membrane protein</topology>
    </subcellularLocation>
    <subcellularLocation>
        <location evidence="1">Cell membrane</location>
        <topology evidence="1">Multi-pass membrane protein</topology>
    </subcellularLocation>
</comment>
<feature type="transmembrane region" description="Helical" evidence="10">
    <location>
        <begin position="113"/>
        <end position="135"/>
    </location>
</feature>
<dbReference type="Proteomes" id="UP000199541">
    <property type="component" value="Unassembled WGS sequence"/>
</dbReference>
<reference evidence="12" key="1">
    <citation type="journal article" date="2014" name="Int. J. Syst. Evol. Microbiol.">
        <title>Complete genome sequence of Corynebacterium casei LMG S-19264T (=DSM 44701T), isolated from a smear-ripened cheese.</title>
        <authorList>
            <consortium name="US DOE Joint Genome Institute (JGI-PGF)"/>
            <person name="Walter F."/>
            <person name="Albersmeier A."/>
            <person name="Kalinowski J."/>
            <person name="Ruckert C."/>
        </authorList>
    </citation>
    <scope>NUCLEOTIDE SEQUENCE</scope>
    <source>
        <strain evidence="12">CGMCC 1.10859</strain>
    </source>
</reference>
<keyword evidence="4" id="KW-0813">Transport</keyword>
<dbReference type="RefSeq" id="WP_035839933.1">
    <property type="nucleotide sequence ID" value="NZ_BNAB01000013.1"/>
</dbReference>
<keyword evidence="8 10" id="KW-1133">Transmembrane helix</keyword>
<dbReference type="PANTHER" id="PTHR42922">
    <property type="entry name" value="PHOSPHATE TRANSPORT SYSTEM PERMEASE PROTEIN PSTA"/>
    <property type="match status" value="1"/>
</dbReference>
<evidence type="ECO:0000256" key="3">
    <source>
        <dbReference type="ARBA" id="ARBA00016864"/>
    </source>
</evidence>
<gene>
    <name evidence="12" type="primary">pstA2</name>
    <name evidence="12" type="ORF">GCM10008024_28100</name>
    <name evidence="13" type="ORF">SAMN05444006_12727</name>
</gene>
<evidence type="ECO:0000259" key="11">
    <source>
        <dbReference type="PROSITE" id="PS50928"/>
    </source>
</evidence>
<feature type="domain" description="ABC transmembrane type-1" evidence="11">
    <location>
        <begin position="77"/>
        <end position="282"/>
    </location>
</feature>
<proteinExistence type="inferred from homology"/>
<dbReference type="AlphaFoldDB" id="A0AAN4UTU8"/>
<keyword evidence="9 10" id="KW-0472">Membrane</keyword>
<dbReference type="Proteomes" id="UP000634647">
    <property type="component" value="Unassembled WGS sequence"/>
</dbReference>
<dbReference type="GO" id="GO:0005315">
    <property type="term" value="F:phosphate transmembrane transporter activity"/>
    <property type="evidence" value="ECO:0007669"/>
    <property type="project" value="InterPro"/>
</dbReference>
<feature type="transmembrane region" description="Helical" evidence="10">
    <location>
        <begin position="141"/>
        <end position="162"/>
    </location>
</feature>
<feature type="transmembrane region" description="Helical" evidence="10">
    <location>
        <begin position="22"/>
        <end position="51"/>
    </location>
</feature>
<evidence type="ECO:0000256" key="6">
    <source>
        <dbReference type="ARBA" id="ARBA00022592"/>
    </source>
</evidence>
<dbReference type="GO" id="GO:0005886">
    <property type="term" value="C:plasma membrane"/>
    <property type="evidence" value="ECO:0007669"/>
    <property type="project" value="UniProtKB-SubCell"/>
</dbReference>
<organism evidence="12 15">
    <name type="scientific">Allgaiera indica</name>
    <dbReference type="NCBI Taxonomy" id="765699"/>
    <lineage>
        <taxon>Bacteria</taxon>
        <taxon>Pseudomonadati</taxon>
        <taxon>Pseudomonadota</taxon>
        <taxon>Alphaproteobacteria</taxon>
        <taxon>Rhodobacterales</taxon>
        <taxon>Paracoccaceae</taxon>
        <taxon>Allgaiera</taxon>
    </lineage>
</organism>
<keyword evidence="5 10" id="KW-1003">Cell membrane</keyword>
<protein>
    <recommendedName>
        <fullName evidence="3 10">Phosphate transport system permease protein PstA</fullName>
    </recommendedName>
</protein>
<comment type="similarity">
    <text evidence="2 10">Belongs to the binding-protein-dependent transport system permease family. CysTW subfamily.</text>
</comment>
<keyword evidence="7 10" id="KW-0812">Transmembrane</keyword>
<evidence type="ECO:0000256" key="4">
    <source>
        <dbReference type="ARBA" id="ARBA00022448"/>
    </source>
</evidence>
<evidence type="ECO:0000313" key="14">
    <source>
        <dbReference type="Proteomes" id="UP000199541"/>
    </source>
</evidence>
<evidence type="ECO:0000256" key="1">
    <source>
        <dbReference type="ARBA" id="ARBA00004651"/>
    </source>
</evidence>
<accession>A0AAN4UTU8</accession>
<dbReference type="SUPFAM" id="SSF161098">
    <property type="entry name" value="MetI-like"/>
    <property type="match status" value="1"/>
</dbReference>
<reference evidence="12" key="3">
    <citation type="submission" date="2023-06" db="EMBL/GenBank/DDBJ databases">
        <authorList>
            <person name="Sun Q."/>
            <person name="Zhou Y."/>
        </authorList>
    </citation>
    <scope>NUCLEOTIDE SEQUENCE</scope>
    <source>
        <strain evidence="12">CGMCC 1.10859</strain>
    </source>
</reference>
<sequence length="291" mass="30900">MTRAGAATGITRARPMLLSRRAFSWLGWAGAAAAFGVLAGSIVWILGFVLVRGMSSLSLSLFTTVTQGSGGGLLNAIEGTAVLAVGTLILAVPVGLSAGIYCAEFRHRRWAQIIRFLSDVLVGVPSIVVGYVGYVTLVEGLGWHFSVAAGSIALAVFCLPYICRTTEMALRQVPDELREAAYALGAGERRVILRIILPAAGPAVLTGILLALAISVGETAPLLYTAGWSNYMWDGRLTHSPIGYLTYAIWTFINEPFAAANALAYAAALLVTLFVLIVSIIARLLLRRSQF</sequence>
<dbReference type="PANTHER" id="PTHR42922:SF1">
    <property type="entry name" value="PHOSPHATE TRANSPORT SYSTEM PERMEASE PROTEIN PSTA"/>
    <property type="match status" value="1"/>
</dbReference>
<evidence type="ECO:0000256" key="9">
    <source>
        <dbReference type="ARBA" id="ARBA00023136"/>
    </source>
</evidence>
<dbReference type="GO" id="GO:0035435">
    <property type="term" value="P:phosphate ion transmembrane transport"/>
    <property type="evidence" value="ECO:0007669"/>
    <property type="project" value="InterPro"/>
</dbReference>
<feature type="transmembrane region" description="Helical" evidence="10">
    <location>
        <begin position="262"/>
        <end position="286"/>
    </location>
</feature>
<dbReference type="InterPro" id="IPR005672">
    <property type="entry name" value="Phosphate_PstA"/>
</dbReference>
<evidence type="ECO:0000313" key="12">
    <source>
        <dbReference type="EMBL" id="GHE03700.1"/>
    </source>
</evidence>
<name>A0AAN4UTU8_9RHOB</name>
<keyword evidence="14" id="KW-1185">Reference proteome</keyword>
<dbReference type="InterPro" id="IPR000515">
    <property type="entry name" value="MetI-like"/>
</dbReference>
<evidence type="ECO:0000256" key="7">
    <source>
        <dbReference type="ARBA" id="ARBA00022692"/>
    </source>
</evidence>
<feature type="transmembrane region" description="Helical" evidence="10">
    <location>
        <begin position="81"/>
        <end position="101"/>
    </location>
</feature>
<evidence type="ECO:0000313" key="13">
    <source>
        <dbReference type="EMBL" id="SDX74237.1"/>
    </source>
</evidence>
<dbReference type="InterPro" id="IPR035906">
    <property type="entry name" value="MetI-like_sf"/>
</dbReference>
<dbReference type="Pfam" id="PF00528">
    <property type="entry name" value="BPD_transp_1"/>
    <property type="match status" value="1"/>
</dbReference>
<dbReference type="Gene3D" id="1.10.3720.10">
    <property type="entry name" value="MetI-like"/>
    <property type="match status" value="1"/>
</dbReference>
<dbReference type="InterPro" id="IPR051408">
    <property type="entry name" value="Phosphate_transprt_permease"/>
</dbReference>